<evidence type="ECO:0000256" key="2">
    <source>
        <dbReference type="ARBA" id="ARBA00023054"/>
    </source>
</evidence>
<keyword evidence="6" id="KW-1185">Reference proteome</keyword>
<evidence type="ECO:0000313" key="6">
    <source>
        <dbReference type="Proteomes" id="UP000671960"/>
    </source>
</evidence>
<dbReference type="PANTHER" id="PTHR32347:SF23">
    <property type="entry name" value="BLL5650 PROTEIN"/>
    <property type="match status" value="1"/>
</dbReference>
<keyword evidence="2 3" id="KW-0175">Coiled coil</keyword>
<dbReference type="SUPFAM" id="SSF111369">
    <property type="entry name" value="HlyD-like secretion proteins"/>
    <property type="match status" value="1"/>
</dbReference>
<feature type="coiled-coil region" evidence="3">
    <location>
        <begin position="132"/>
        <end position="197"/>
    </location>
</feature>
<dbReference type="Gene3D" id="2.40.50.100">
    <property type="match status" value="1"/>
</dbReference>
<protein>
    <submittedName>
        <fullName evidence="5">HlyD family efflux transporter periplasmic adaptor subunit</fullName>
    </submittedName>
</protein>
<dbReference type="Proteomes" id="UP000671960">
    <property type="component" value="Chromosome"/>
</dbReference>
<dbReference type="InterPro" id="IPR050465">
    <property type="entry name" value="UPF0194_transport"/>
</dbReference>
<reference evidence="5 6" key="1">
    <citation type="submission" date="2020-03" db="EMBL/GenBank/DDBJ databases">
        <authorList>
            <person name="Bakhshi Ganjeh M."/>
        </authorList>
    </citation>
    <scope>NUCLEOTIDE SEQUENCE [LARGE SCALE GENOMIC DNA]</scope>
    <source>
        <strain evidence="6">Iran 50</strain>
    </source>
</reference>
<name>A0ABX7UP70_9GAMM</name>
<sequence length="419" mass="46009">MIKIVRFWSHRLAALTILIIPIAVTGMWRFWPAPAADAPQVRWLRVEPQVLENRLGLTGRIQAATHLTLAAPFEGTIKSVSAAEGLRVEKGQPLLTLDTGLLDIQRRQALAELLKAQRMAQELQHWEQGQEMSRARRTLNNARLTLANTEASLKDTRTLFERGIVARMEVDALEQQAQAQRQDLAAAQEELQATLNKGRGEDRQIAEMELANAQSRHQALLAMQAQQVVRAPFAGVLVRPAVTETGKWQPPQRGMHITQGMPLFGLINPDRLQAVASIEEADLHQLQEGMPVEIDGDGFAGLTLQGRIQTIGIEGRAAESEGAGARYDVLVAIDTPSPDQRQRLRLGMSARLSVVTYRNEQGIAVPVEALRTDEGGNSYVIFRSDADGTPRRIDVTPGRAVPQGVEVAGVSTGEIKIDK</sequence>
<keyword evidence="4" id="KW-1133">Transmembrane helix</keyword>
<dbReference type="EMBL" id="CP050854">
    <property type="protein sequence ID" value="QTF07454.1"/>
    <property type="molecule type" value="Genomic_DNA"/>
</dbReference>
<organism evidence="5 6">
    <name type="scientific">Brenneria izadpanahii</name>
    <dbReference type="NCBI Taxonomy" id="2722756"/>
    <lineage>
        <taxon>Bacteria</taxon>
        <taxon>Pseudomonadati</taxon>
        <taxon>Pseudomonadota</taxon>
        <taxon>Gammaproteobacteria</taxon>
        <taxon>Enterobacterales</taxon>
        <taxon>Pectobacteriaceae</taxon>
        <taxon>Brenneria</taxon>
    </lineage>
</organism>
<keyword evidence="4" id="KW-0472">Membrane</keyword>
<dbReference type="Gene3D" id="2.40.30.170">
    <property type="match status" value="1"/>
</dbReference>
<keyword evidence="4" id="KW-0812">Transmembrane</keyword>
<evidence type="ECO:0000256" key="4">
    <source>
        <dbReference type="SAM" id="Phobius"/>
    </source>
</evidence>
<evidence type="ECO:0000256" key="1">
    <source>
        <dbReference type="ARBA" id="ARBA00004196"/>
    </source>
</evidence>
<evidence type="ECO:0000256" key="3">
    <source>
        <dbReference type="SAM" id="Coils"/>
    </source>
</evidence>
<evidence type="ECO:0000313" key="5">
    <source>
        <dbReference type="EMBL" id="QTF07454.1"/>
    </source>
</evidence>
<comment type="subcellular location">
    <subcellularLocation>
        <location evidence="1">Cell envelope</location>
    </subcellularLocation>
</comment>
<gene>
    <name evidence="5" type="ORF">HC231_05605</name>
</gene>
<accession>A0ABX7UP70</accession>
<dbReference type="RefSeq" id="WP_208230088.1">
    <property type="nucleotide sequence ID" value="NZ_CP050854.1"/>
</dbReference>
<feature type="transmembrane region" description="Helical" evidence="4">
    <location>
        <begin position="12"/>
        <end position="31"/>
    </location>
</feature>
<proteinExistence type="predicted"/>
<dbReference type="PANTHER" id="PTHR32347">
    <property type="entry name" value="EFFLUX SYSTEM COMPONENT YKNX-RELATED"/>
    <property type="match status" value="1"/>
</dbReference>